<keyword evidence="2" id="KW-1185">Reference proteome</keyword>
<reference evidence="2" key="1">
    <citation type="submission" date="2021-01" db="EMBL/GenBank/DDBJ databases">
        <title>Caligus Genome Assembly.</title>
        <authorList>
            <person name="Gallardo-Escarate C."/>
        </authorList>
    </citation>
    <scope>NUCLEOTIDE SEQUENCE [LARGE SCALE GENOMIC DNA]</scope>
</reference>
<accession>A0A7T8KD18</accession>
<organism evidence="1 2">
    <name type="scientific">Caligus rogercresseyi</name>
    <name type="common">Sea louse</name>
    <dbReference type="NCBI Taxonomy" id="217165"/>
    <lineage>
        <taxon>Eukaryota</taxon>
        <taxon>Metazoa</taxon>
        <taxon>Ecdysozoa</taxon>
        <taxon>Arthropoda</taxon>
        <taxon>Crustacea</taxon>
        <taxon>Multicrustacea</taxon>
        <taxon>Hexanauplia</taxon>
        <taxon>Copepoda</taxon>
        <taxon>Siphonostomatoida</taxon>
        <taxon>Caligidae</taxon>
        <taxon>Caligus</taxon>
    </lineage>
</organism>
<dbReference type="EMBL" id="CP045893">
    <property type="protein sequence ID" value="QQP53683.1"/>
    <property type="molecule type" value="Genomic_DNA"/>
</dbReference>
<protein>
    <submittedName>
        <fullName evidence="1">Uncharacterized protein</fullName>
    </submittedName>
</protein>
<gene>
    <name evidence="1" type="ORF">FKW44_006240</name>
</gene>
<dbReference type="AlphaFoldDB" id="A0A7T8KD18"/>
<sequence length="90" mass="10428">QSETTKLESTKIEEVKETFGIQSVTIEHDSKLEVTEKIEAKTEKIVHITSEMESTNLEDKDATQFEGDDSDKVIDHKPKMMKLRIFQNWT</sequence>
<name>A0A7T8KD18_CALRO</name>
<feature type="non-terminal residue" evidence="1">
    <location>
        <position position="90"/>
    </location>
</feature>
<dbReference type="Proteomes" id="UP000595437">
    <property type="component" value="Chromosome 4"/>
</dbReference>
<feature type="non-terminal residue" evidence="1">
    <location>
        <position position="1"/>
    </location>
</feature>
<evidence type="ECO:0000313" key="2">
    <source>
        <dbReference type="Proteomes" id="UP000595437"/>
    </source>
</evidence>
<evidence type="ECO:0000313" key="1">
    <source>
        <dbReference type="EMBL" id="QQP53683.1"/>
    </source>
</evidence>
<proteinExistence type="predicted"/>